<keyword evidence="2 8" id="KW-0732">Signal</keyword>
<evidence type="ECO:0000256" key="7">
    <source>
        <dbReference type="PIRSR" id="PIRSR002854-1"/>
    </source>
</evidence>
<reference evidence="9" key="2">
    <citation type="submission" date="2014-03" db="EMBL/GenBank/DDBJ databases">
        <authorList>
            <person name="Urmite Genomes"/>
        </authorList>
    </citation>
    <scope>NUCLEOTIDE SEQUENCE</scope>
    <source>
        <strain evidence="9">S1</strain>
    </source>
</reference>
<keyword evidence="3" id="KW-0472">Membrane</keyword>
<feature type="chain" id="PRO_5039439373" description="Lipoprotein" evidence="8">
    <location>
        <begin position="19"/>
        <end position="277"/>
    </location>
</feature>
<dbReference type="PANTHER" id="PTHR30429">
    <property type="entry name" value="D-METHIONINE-BINDING LIPOPROTEIN METQ"/>
    <property type="match status" value="1"/>
</dbReference>
<proteinExistence type="inferred from homology"/>
<comment type="caution">
    <text evidence="9">The sequence shown here is derived from an EMBL/GenBank/DDBJ whole genome shotgun (WGS) entry which is preliminary data.</text>
</comment>
<dbReference type="STRING" id="171693.BN988_00984"/>
<comment type="subcellular location">
    <subcellularLocation>
        <location evidence="1">Membrane</location>
        <topology evidence="1">Lipid-anchor</topology>
    </subcellularLocation>
</comment>
<dbReference type="EMBL" id="CCAX010000001">
    <property type="protein sequence ID" value="CDO02517.1"/>
    <property type="molecule type" value="Genomic_DNA"/>
</dbReference>
<dbReference type="PROSITE" id="PS51257">
    <property type="entry name" value="PROKAR_LIPOPROTEIN"/>
    <property type="match status" value="1"/>
</dbReference>
<dbReference type="AlphaFoldDB" id="W9AHV9"/>
<accession>W9AHV9</accession>
<organism evidence="9 10">
    <name type="scientific">Oceanobacillus picturae</name>
    <dbReference type="NCBI Taxonomy" id="171693"/>
    <lineage>
        <taxon>Bacteria</taxon>
        <taxon>Bacillati</taxon>
        <taxon>Bacillota</taxon>
        <taxon>Bacilli</taxon>
        <taxon>Bacillales</taxon>
        <taxon>Bacillaceae</taxon>
        <taxon>Oceanobacillus</taxon>
    </lineage>
</organism>
<dbReference type="Pfam" id="PF03180">
    <property type="entry name" value="Lipoprotein_9"/>
    <property type="match status" value="1"/>
</dbReference>
<dbReference type="eggNOG" id="COG1464">
    <property type="taxonomic scope" value="Bacteria"/>
</dbReference>
<evidence type="ECO:0000313" key="9">
    <source>
        <dbReference type="EMBL" id="CDO02517.1"/>
    </source>
</evidence>
<keyword evidence="5 6" id="KW-0449">Lipoprotein</keyword>
<dbReference type="Gene3D" id="3.40.190.10">
    <property type="entry name" value="Periplasmic binding protein-like II"/>
    <property type="match status" value="2"/>
</dbReference>
<evidence type="ECO:0000256" key="5">
    <source>
        <dbReference type="ARBA" id="ARBA00023288"/>
    </source>
</evidence>
<evidence type="ECO:0000256" key="2">
    <source>
        <dbReference type="ARBA" id="ARBA00022729"/>
    </source>
</evidence>
<reference evidence="9" key="1">
    <citation type="submission" date="2014-03" db="EMBL/GenBank/DDBJ databases">
        <title>Draft genome sequencing of Oceanobacillus picturae strain S1 isolated from human gut.</title>
        <authorList>
            <person name="Croce O."/>
            <person name="Lagier J.C."/>
            <person name="Raoult D."/>
        </authorList>
    </citation>
    <scope>NUCLEOTIDE SEQUENCE [LARGE SCALE GENOMIC DNA]</scope>
    <source>
        <strain evidence="9">S1</strain>
    </source>
</reference>
<dbReference type="RefSeq" id="WP_036573631.1">
    <property type="nucleotide sequence ID" value="NZ_CABLBW010000001.1"/>
</dbReference>
<dbReference type="Proteomes" id="UP000028863">
    <property type="component" value="Unassembled WGS sequence"/>
</dbReference>
<name>W9AHV9_9BACI</name>
<protein>
    <recommendedName>
        <fullName evidence="6">Lipoprotein</fullName>
    </recommendedName>
</protein>
<evidence type="ECO:0000313" key="10">
    <source>
        <dbReference type="Proteomes" id="UP000028863"/>
    </source>
</evidence>
<sequence>MKKALISITALLCILLLAACGNEDSGAGDNEDESKSIKFGATVGPYSDMVTKALAPLLEEKGYEVENQEFTDYVQPNNALSRGDIDANLFQHTIYLEAFAEENEMDLSSVIAVPTAPMGLYSNTFATTDEIAEGSTIAIANDPTNLSRTLLMLQDQGLITISKEVDPLKASLKDIVENPKNLEFVEVEAGQLPRLVDSEDAAAVPGNFALAADMDLLDALALEEMPDNYRNVVAVNTDDLDAQFAKDIKEVIESDEFEQIIDEEFQGFGKPGWMTEE</sequence>
<evidence type="ECO:0000256" key="1">
    <source>
        <dbReference type="ARBA" id="ARBA00004635"/>
    </source>
</evidence>
<keyword evidence="10" id="KW-1185">Reference proteome</keyword>
<feature type="lipid moiety-binding region" description="S-diacylglycerol cysteine" evidence="7">
    <location>
        <position position="20"/>
    </location>
</feature>
<evidence type="ECO:0000256" key="8">
    <source>
        <dbReference type="SAM" id="SignalP"/>
    </source>
</evidence>
<dbReference type="GO" id="GO:0016020">
    <property type="term" value="C:membrane"/>
    <property type="evidence" value="ECO:0007669"/>
    <property type="project" value="UniProtKB-SubCell"/>
</dbReference>
<keyword evidence="4" id="KW-0564">Palmitate</keyword>
<evidence type="ECO:0000256" key="6">
    <source>
        <dbReference type="PIRNR" id="PIRNR002854"/>
    </source>
</evidence>
<dbReference type="InterPro" id="IPR004872">
    <property type="entry name" value="Lipoprotein_NlpA"/>
</dbReference>
<dbReference type="PIRSF" id="PIRSF002854">
    <property type="entry name" value="MetQ"/>
    <property type="match status" value="1"/>
</dbReference>
<dbReference type="PANTHER" id="PTHR30429:SF0">
    <property type="entry name" value="METHIONINE-BINDING LIPOPROTEIN METQ"/>
    <property type="match status" value="1"/>
</dbReference>
<feature type="signal peptide" evidence="8">
    <location>
        <begin position="1"/>
        <end position="18"/>
    </location>
</feature>
<evidence type="ECO:0000256" key="3">
    <source>
        <dbReference type="ARBA" id="ARBA00023136"/>
    </source>
</evidence>
<gene>
    <name evidence="9" type="primary">metQ_1</name>
    <name evidence="9" type="ORF">BN988_00984</name>
</gene>
<comment type="similarity">
    <text evidence="6">Belongs to the nlpA lipoprotein family.</text>
</comment>
<dbReference type="SUPFAM" id="SSF53850">
    <property type="entry name" value="Periplasmic binding protein-like II"/>
    <property type="match status" value="1"/>
</dbReference>
<evidence type="ECO:0000256" key="4">
    <source>
        <dbReference type="ARBA" id="ARBA00023139"/>
    </source>
</evidence>